<organism evidence="2 4">
    <name type="scientific">Holdemania massiliensis</name>
    <dbReference type="NCBI Taxonomy" id="1468449"/>
    <lineage>
        <taxon>Bacteria</taxon>
        <taxon>Bacillati</taxon>
        <taxon>Bacillota</taxon>
        <taxon>Erysipelotrichia</taxon>
        <taxon>Erysipelotrichales</taxon>
        <taxon>Erysipelotrichaceae</taxon>
        <taxon>Holdemania</taxon>
    </lineage>
</organism>
<dbReference type="InterPro" id="IPR001226">
    <property type="entry name" value="Flavodoxin_CS"/>
</dbReference>
<proteinExistence type="predicted"/>
<dbReference type="RefSeq" id="WP_154239625.1">
    <property type="nucleotide sequence ID" value="NZ_CALJPI010000300.1"/>
</dbReference>
<dbReference type="InterPro" id="IPR054633">
    <property type="entry name" value="BilS"/>
</dbReference>
<evidence type="ECO:0000313" key="4">
    <source>
        <dbReference type="Proteomes" id="UP000433575"/>
    </source>
</evidence>
<comment type="caution">
    <text evidence="2">The sequence shown here is derived from an EMBL/GenBank/DDBJ whole genome shotgun (WGS) entry which is preliminary data.</text>
</comment>
<feature type="domain" description="Flavodoxin-like" evidence="1">
    <location>
        <begin position="5"/>
        <end position="162"/>
    </location>
</feature>
<protein>
    <recommendedName>
        <fullName evidence="1">Flavodoxin-like domain-containing protein</fullName>
    </recommendedName>
</protein>
<dbReference type="PROSITE" id="PS00201">
    <property type="entry name" value="FLAVODOXIN"/>
    <property type="match status" value="1"/>
</dbReference>
<evidence type="ECO:0000313" key="5">
    <source>
        <dbReference type="Proteomes" id="UP000480929"/>
    </source>
</evidence>
<dbReference type="Proteomes" id="UP000480929">
    <property type="component" value="Unassembled WGS sequence"/>
</dbReference>
<dbReference type="EMBL" id="WKPI01000027">
    <property type="protein sequence ID" value="MSC34128.1"/>
    <property type="molecule type" value="Genomic_DNA"/>
</dbReference>
<dbReference type="GO" id="GO:0010181">
    <property type="term" value="F:FMN binding"/>
    <property type="evidence" value="ECO:0007669"/>
    <property type="project" value="InterPro"/>
</dbReference>
<dbReference type="SUPFAM" id="SSF52218">
    <property type="entry name" value="Flavoproteins"/>
    <property type="match status" value="1"/>
</dbReference>
<keyword evidence="5" id="KW-1185">Reference proteome</keyword>
<evidence type="ECO:0000259" key="1">
    <source>
        <dbReference type="Pfam" id="PF12641"/>
    </source>
</evidence>
<dbReference type="EMBL" id="WKPJ01000025">
    <property type="protein sequence ID" value="MSA90398.1"/>
    <property type="molecule type" value="Genomic_DNA"/>
</dbReference>
<gene>
    <name evidence="3" type="ORF">GKD88_13455</name>
    <name evidence="2" type="ORF">GKE08_13785</name>
</gene>
<reference evidence="4 5" key="1">
    <citation type="journal article" date="2019" name="Nat. Med.">
        <title>A library of human gut bacterial isolates paired with longitudinal multiomics data enables mechanistic microbiome research.</title>
        <authorList>
            <person name="Poyet M."/>
            <person name="Groussin M."/>
            <person name="Gibbons S.M."/>
            <person name="Avila-Pacheco J."/>
            <person name="Jiang X."/>
            <person name="Kearney S.M."/>
            <person name="Perrotta A.R."/>
            <person name="Berdy B."/>
            <person name="Zhao S."/>
            <person name="Lieberman T.D."/>
            <person name="Swanson P.K."/>
            <person name="Smith M."/>
            <person name="Roesemann S."/>
            <person name="Alexander J.E."/>
            <person name="Rich S.A."/>
            <person name="Livny J."/>
            <person name="Vlamakis H."/>
            <person name="Clish C."/>
            <person name="Bullock K."/>
            <person name="Deik A."/>
            <person name="Scott J."/>
            <person name="Pierce K.A."/>
            <person name="Xavier R.J."/>
            <person name="Alm E.J."/>
        </authorList>
    </citation>
    <scope>NUCLEOTIDE SEQUENCE [LARGE SCALE GENOMIC DNA]</scope>
    <source>
        <strain evidence="2 4">BIOML-A4</strain>
        <strain evidence="3 5">BIOML-A5</strain>
    </source>
</reference>
<dbReference type="NCBIfam" id="NF045594">
    <property type="entry name" value="flavodox_BilS"/>
    <property type="match status" value="1"/>
</dbReference>
<dbReference type="OrthoDB" id="307208at2"/>
<dbReference type="InterPro" id="IPR029039">
    <property type="entry name" value="Flavoprotein-like_sf"/>
</dbReference>
<dbReference type="InterPro" id="IPR008254">
    <property type="entry name" value="Flavodoxin/NO_synth"/>
</dbReference>
<accession>A0A6N7SA09</accession>
<dbReference type="GO" id="GO:0009055">
    <property type="term" value="F:electron transfer activity"/>
    <property type="evidence" value="ECO:0007669"/>
    <property type="project" value="InterPro"/>
</dbReference>
<dbReference type="GO" id="GO:0016651">
    <property type="term" value="F:oxidoreductase activity, acting on NAD(P)H"/>
    <property type="evidence" value="ECO:0007669"/>
    <property type="project" value="UniProtKB-ARBA"/>
</dbReference>
<dbReference type="Proteomes" id="UP000433575">
    <property type="component" value="Unassembled WGS sequence"/>
</dbReference>
<sequence>MKISIVYQSLTGNTRQLAEAVQAVLPSEMLFYIGTPDAEALKADLIFVGSWTDKGLFSQPMLDFLAQCHNKSLALFATCGFGQAEEYYQAILQRTAAKIPADNLILASFACQGRMHESVKQRYQTMQAKEPDNPRWTSLLENYDSALSHPDNTDLQRCQQFARDVLTKIK</sequence>
<evidence type="ECO:0000313" key="2">
    <source>
        <dbReference type="EMBL" id="MSA90398.1"/>
    </source>
</evidence>
<evidence type="ECO:0000313" key="3">
    <source>
        <dbReference type="EMBL" id="MSC34128.1"/>
    </source>
</evidence>
<dbReference type="Pfam" id="PF12641">
    <property type="entry name" value="Flavodoxin_3"/>
    <property type="match status" value="1"/>
</dbReference>
<dbReference type="Gene3D" id="3.40.50.360">
    <property type="match status" value="1"/>
</dbReference>
<dbReference type="AlphaFoldDB" id="A0A6N7SA09"/>
<name>A0A6N7SA09_9FIRM</name>